<dbReference type="NCBIfam" id="TIGR01632">
    <property type="entry name" value="L11_bact"/>
    <property type="match status" value="1"/>
</dbReference>
<dbReference type="Gene3D" id="3.30.1550.10">
    <property type="entry name" value="Ribosomal protein L11/L12, N-terminal domain"/>
    <property type="match status" value="1"/>
</dbReference>
<dbReference type="InterPro" id="IPR036769">
    <property type="entry name" value="Ribosomal_uL11_C_sf"/>
</dbReference>
<dbReference type="SMART" id="SM00649">
    <property type="entry name" value="RL11"/>
    <property type="match status" value="1"/>
</dbReference>
<proteinExistence type="inferred from homology"/>
<evidence type="ECO:0000313" key="13">
    <source>
        <dbReference type="Proteomes" id="UP000198948"/>
    </source>
</evidence>
<dbReference type="InterPro" id="IPR000911">
    <property type="entry name" value="Ribosomal_uL11"/>
</dbReference>
<dbReference type="HAMAP" id="MF_00736">
    <property type="entry name" value="Ribosomal_uL11"/>
    <property type="match status" value="1"/>
</dbReference>
<dbReference type="Pfam" id="PF00298">
    <property type="entry name" value="Ribosomal_L11"/>
    <property type="match status" value="1"/>
</dbReference>
<keyword evidence="3 7" id="KW-0699">rRNA-binding</keyword>
<dbReference type="SUPFAM" id="SSF54747">
    <property type="entry name" value="Ribosomal L11/L12e N-terminal domain"/>
    <property type="match status" value="1"/>
</dbReference>
<dbReference type="PANTHER" id="PTHR11661">
    <property type="entry name" value="60S RIBOSOMAL PROTEIN L12"/>
    <property type="match status" value="1"/>
</dbReference>
<evidence type="ECO:0000256" key="1">
    <source>
        <dbReference type="ARBA" id="ARBA00010537"/>
    </source>
</evidence>
<keyword evidence="5 7" id="KW-0689">Ribosomal protein</keyword>
<dbReference type="InterPro" id="IPR020784">
    <property type="entry name" value="Ribosomal_uL11_N"/>
</dbReference>
<evidence type="ECO:0000256" key="9">
    <source>
        <dbReference type="RuleBase" id="RU003979"/>
    </source>
</evidence>
<evidence type="ECO:0000256" key="8">
    <source>
        <dbReference type="RuleBase" id="RU003978"/>
    </source>
</evidence>
<gene>
    <name evidence="7" type="primary">rplK</name>
    <name evidence="12" type="ORF">SAMN04488559_102328</name>
</gene>
<dbReference type="STRING" id="142588.SAMN04488559_102328"/>
<organism evidence="12 13">
    <name type="scientific">Isobaculum melis</name>
    <dbReference type="NCBI Taxonomy" id="142588"/>
    <lineage>
        <taxon>Bacteria</taxon>
        <taxon>Bacillati</taxon>
        <taxon>Bacillota</taxon>
        <taxon>Bacilli</taxon>
        <taxon>Lactobacillales</taxon>
        <taxon>Carnobacteriaceae</taxon>
        <taxon>Isobaculum</taxon>
    </lineage>
</organism>
<dbReference type="GO" id="GO:0006412">
    <property type="term" value="P:translation"/>
    <property type="evidence" value="ECO:0007669"/>
    <property type="project" value="UniProtKB-UniRule"/>
</dbReference>
<evidence type="ECO:0000256" key="6">
    <source>
        <dbReference type="ARBA" id="ARBA00023274"/>
    </source>
</evidence>
<comment type="PTM">
    <text evidence="7 9">One or more lysine residues are methylated.</text>
</comment>
<dbReference type="InterPro" id="IPR020785">
    <property type="entry name" value="Ribosomal_uL11_CS"/>
</dbReference>
<protein>
    <recommendedName>
        <fullName evidence="7">Large ribosomal subunit protein uL11</fullName>
    </recommendedName>
</protein>
<dbReference type="GO" id="GO:0070180">
    <property type="term" value="F:large ribosomal subunit rRNA binding"/>
    <property type="evidence" value="ECO:0007669"/>
    <property type="project" value="UniProtKB-UniRule"/>
</dbReference>
<dbReference type="PANTHER" id="PTHR11661:SF1">
    <property type="entry name" value="LARGE RIBOSOMAL SUBUNIT PROTEIN UL11M"/>
    <property type="match status" value="1"/>
</dbReference>
<dbReference type="InterPro" id="IPR036796">
    <property type="entry name" value="Ribosomal_uL11_N_sf"/>
</dbReference>
<comment type="subunit">
    <text evidence="7">Part of the ribosomal stalk of the 50S ribosomal subunit. Interacts with L10 and the large rRNA to form the base of the stalk. L10 forms an elongated spine to which L12 dimers bind in a sequential fashion forming a multimeric L10(L12)X complex.</text>
</comment>
<accession>A0A1H9QYL5</accession>
<dbReference type="EMBL" id="FOHA01000002">
    <property type="protein sequence ID" value="SER64793.1"/>
    <property type="molecule type" value="Genomic_DNA"/>
</dbReference>
<name>A0A1H9QYL5_9LACT</name>
<sequence>MNKNSIRTIKLNLPAGKVTPATIGKDLAPTGIHLANFSQEYNERTKADIGKIIPAKITIYEDRSFKIEVTAPPTAFLIKEALGIQKGAAKTGHETVGTLTKKQVAEIANIKMPDLNVYTLESAMKMIEGTAKNMGVVIEK</sequence>
<dbReference type="Proteomes" id="UP000198948">
    <property type="component" value="Unassembled WGS sequence"/>
</dbReference>
<evidence type="ECO:0000259" key="11">
    <source>
        <dbReference type="Pfam" id="PF03946"/>
    </source>
</evidence>
<dbReference type="OrthoDB" id="9802408at2"/>
<keyword evidence="2 7" id="KW-0488">Methylation</keyword>
<evidence type="ECO:0000259" key="10">
    <source>
        <dbReference type="Pfam" id="PF00298"/>
    </source>
</evidence>
<evidence type="ECO:0000256" key="7">
    <source>
        <dbReference type="HAMAP-Rule" id="MF_00736"/>
    </source>
</evidence>
<dbReference type="GO" id="GO:0015934">
    <property type="term" value="C:large ribosomal subunit"/>
    <property type="evidence" value="ECO:0007669"/>
    <property type="project" value="TreeGrafter"/>
</dbReference>
<dbReference type="Gene3D" id="1.10.10.250">
    <property type="entry name" value="Ribosomal protein L11, C-terminal domain"/>
    <property type="match status" value="1"/>
</dbReference>
<comment type="similarity">
    <text evidence="1 7 8">Belongs to the universal ribosomal protein uL11 family.</text>
</comment>
<dbReference type="RefSeq" id="WP_092650329.1">
    <property type="nucleotide sequence ID" value="NZ_FOHA01000002.1"/>
</dbReference>
<evidence type="ECO:0000256" key="2">
    <source>
        <dbReference type="ARBA" id="ARBA00022481"/>
    </source>
</evidence>
<evidence type="ECO:0000313" key="12">
    <source>
        <dbReference type="EMBL" id="SER64793.1"/>
    </source>
</evidence>
<comment type="function">
    <text evidence="7 9">Forms part of the ribosomal stalk which helps the ribosome interact with GTP-bound translation factors.</text>
</comment>
<keyword evidence="4 7" id="KW-0694">RNA-binding</keyword>
<dbReference type="InterPro" id="IPR020783">
    <property type="entry name" value="Ribosomal_uL11_C"/>
</dbReference>
<dbReference type="InterPro" id="IPR006519">
    <property type="entry name" value="Ribosomal_uL11_bac-typ"/>
</dbReference>
<keyword evidence="13" id="KW-1185">Reference proteome</keyword>
<keyword evidence="6 7" id="KW-0687">Ribonucleoprotein</keyword>
<evidence type="ECO:0000256" key="5">
    <source>
        <dbReference type="ARBA" id="ARBA00022980"/>
    </source>
</evidence>
<feature type="domain" description="Large ribosomal subunit protein uL11 C-terminal" evidence="10">
    <location>
        <begin position="71"/>
        <end position="138"/>
    </location>
</feature>
<dbReference type="CDD" id="cd00349">
    <property type="entry name" value="Ribosomal_L11"/>
    <property type="match status" value="1"/>
</dbReference>
<dbReference type="SUPFAM" id="SSF46906">
    <property type="entry name" value="Ribosomal protein L11, C-terminal domain"/>
    <property type="match status" value="1"/>
</dbReference>
<evidence type="ECO:0000256" key="3">
    <source>
        <dbReference type="ARBA" id="ARBA00022730"/>
    </source>
</evidence>
<dbReference type="AlphaFoldDB" id="A0A1H9QYL5"/>
<dbReference type="GO" id="GO:0003735">
    <property type="term" value="F:structural constituent of ribosome"/>
    <property type="evidence" value="ECO:0007669"/>
    <property type="project" value="InterPro"/>
</dbReference>
<evidence type="ECO:0000256" key="4">
    <source>
        <dbReference type="ARBA" id="ARBA00022884"/>
    </source>
</evidence>
<reference evidence="12 13" key="1">
    <citation type="submission" date="2016-10" db="EMBL/GenBank/DDBJ databases">
        <authorList>
            <person name="de Groot N.N."/>
        </authorList>
    </citation>
    <scope>NUCLEOTIDE SEQUENCE [LARGE SCALE GENOMIC DNA]</scope>
    <source>
        <strain evidence="12 13">DSM 13760</strain>
    </source>
</reference>
<feature type="domain" description="Large ribosomal subunit protein uL11 N-terminal" evidence="11">
    <location>
        <begin position="9"/>
        <end position="65"/>
    </location>
</feature>
<dbReference type="PROSITE" id="PS00359">
    <property type="entry name" value="RIBOSOMAL_L11"/>
    <property type="match status" value="1"/>
</dbReference>
<dbReference type="Pfam" id="PF03946">
    <property type="entry name" value="Ribosomal_L11_N"/>
    <property type="match status" value="1"/>
</dbReference>